<name>V2WY25_MONRO</name>
<feature type="region of interest" description="Disordered" evidence="1">
    <location>
        <begin position="588"/>
        <end position="609"/>
    </location>
</feature>
<feature type="compositionally biased region" description="Basic and acidic residues" evidence="1">
    <location>
        <begin position="89"/>
        <end position="100"/>
    </location>
</feature>
<dbReference type="OrthoDB" id="3048996at2759"/>
<accession>V2WY25</accession>
<dbReference type="EMBL" id="AWSO01001065">
    <property type="protein sequence ID" value="ESK85446.1"/>
    <property type="molecule type" value="Genomic_DNA"/>
</dbReference>
<feature type="compositionally biased region" description="Basic and acidic residues" evidence="1">
    <location>
        <begin position="110"/>
        <end position="133"/>
    </location>
</feature>
<dbReference type="AlphaFoldDB" id="V2WY25"/>
<keyword evidence="3" id="KW-1185">Reference proteome</keyword>
<feature type="compositionally biased region" description="Low complexity" evidence="1">
    <location>
        <begin position="1"/>
        <end position="15"/>
    </location>
</feature>
<feature type="compositionally biased region" description="Basic and acidic residues" evidence="1">
    <location>
        <begin position="17"/>
        <end position="29"/>
    </location>
</feature>
<feature type="region of interest" description="Disordered" evidence="1">
    <location>
        <begin position="431"/>
        <end position="567"/>
    </location>
</feature>
<dbReference type="Proteomes" id="UP000017559">
    <property type="component" value="Unassembled WGS sequence"/>
</dbReference>
<dbReference type="KEGG" id="mrr:Moror_10998"/>
<feature type="compositionally biased region" description="Basic residues" evidence="1">
    <location>
        <begin position="59"/>
        <end position="71"/>
    </location>
</feature>
<feature type="compositionally biased region" description="Basic and acidic residues" evidence="1">
    <location>
        <begin position="184"/>
        <end position="211"/>
    </location>
</feature>
<evidence type="ECO:0000313" key="2">
    <source>
        <dbReference type="EMBL" id="ESK85446.1"/>
    </source>
</evidence>
<feature type="compositionally biased region" description="Acidic residues" evidence="1">
    <location>
        <begin position="593"/>
        <end position="607"/>
    </location>
</feature>
<feature type="compositionally biased region" description="Low complexity" evidence="1">
    <location>
        <begin position="493"/>
        <end position="508"/>
    </location>
</feature>
<feature type="compositionally biased region" description="Basic and acidic residues" evidence="1">
    <location>
        <begin position="525"/>
        <end position="544"/>
    </location>
</feature>
<feature type="region of interest" description="Disordered" evidence="1">
    <location>
        <begin position="371"/>
        <end position="417"/>
    </location>
</feature>
<feature type="region of interest" description="Disordered" evidence="1">
    <location>
        <begin position="1"/>
        <end position="211"/>
    </location>
</feature>
<feature type="compositionally biased region" description="Basic residues" evidence="1">
    <location>
        <begin position="480"/>
        <end position="492"/>
    </location>
</feature>
<comment type="caution">
    <text evidence="2">The sequence shown here is derived from an EMBL/GenBank/DDBJ whole genome shotgun (WGS) entry which is preliminary data.</text>
</comment>
<evidence type="ECO:0000256" key="1">
    <source>
        <dbReference type="SAM" id="MobiDB-lite"/>
    </source>
</evidence>
<organism evidence="2 3">
    <name type="scientific">Moniliophthora roreri (strain MCA 2997)</name>
    <name type="common">Cocoa frosty pod rot fungus</name>
    <name type="synonym">Crinipellis roreri</name>
    <dbReference type="NCBI Taxonomy" id="1381753"/>
    <lineage>
        <taxon>Eukaryota</taxon>
        <taxon>Fungi</taxon>
        <taxon>Dikarya</taxon>
        <taxon>Basidiomycota</taxon>
        <taxon>Agaricomycotina</taxon>
        <taxon>Agaricomycetes</taxon>
        <taxon>Agaricomycetidae</taxon>
        <taxon>Agaricales</taxon>
        <taxon>Marasmiineae</taxon>
        <taxon>Marasmiaceae</taxon>
        <taxon>Moniliophthora</taxon>
    </lineage>
</organism>
<reference evidence="2 3" key="1">
    <citation type="journal article" date="2014" name="BMC Genomics">
        <title>Genome and secretome analysis of the hemibiotrophic fungal pathogen, Moniliophthora roreri, which causes frosty pod rot disease of cacao: mechanisms of the biotrophic and necrotrophic phases.</title>
        <authorList>
            <person name="Meinhardt L.W."/>
            <person name="Costa G.G.L."/>
            <person name="Thomazella D.P.T."/>
            <person name="Teixeira P.J.P.L."/>
            <person name="Carazzolle M.F."/>
            <person name="Schuster S.C."/>
            <person name="Carlson J.E."/>
            <person name="Guiltinan M.J."/>
            <person name="Mieczkowski P."/>
            <person name="Farmer A."/>
            <person name="Ramaraj T."/>
            <person name="Crozier J."/>
            <person name="Davis R.E."/>
            <person name="Shao J."/>
            <person name="Melnick R.L."/>
            <person name="Pereira G.A.G."/>
            <person name="Bailey B.A."/>
        </authorList>
    </citation>
    <scope>NUCLEOTIDE SEQUENCE [LARGE SCALE GENOMIC DNA]</scope>
    <source>
        <strain evidence="2 3">MCA 2997</strain>
    </source>
</reference>
<proteinExistence type="predicted"/>
<sequence length="805" mass="88450">MSTTSLSSSPPSYTSQEKQENEQTSREEEQVAQVSGVSPSRSSKHGGDDDNQDRNSSRSPHRSRSHRHRHRREENAEAGPSTSRNPSGGRDEVVDDDRKSTKSRRHSHHYKTEEHGHTEARSVRDDVEGETKSSKSRHSHRSRREEHGHRHDSHSRESGGPHDGETSREKGRSHYPEPNAPSPGDHDDNKSTKTSPEKPSEIRDAERHELSQEVIERLRQNRIRRSQYGSDLLKELARDGMPQDFDAEGLPNFRVVAGKEARNIFNNVLREDERLFHDQKRSLSIGKERPIVFAFPHHPPNTALRAGRGVVDFYLHHLKGKTGTNRLKGGRRKTGFLDGELDESFMKIKQSIDNVAQKRLSAALSQKGAEEHLRPAITTSQSAPAAIPATDPKDESLNSPKRPRISSRDSNPSVLSLPYLGATNIDLRTRLPLRVTNPDPASSSGSDSKRSSLVNASKPSEKRPGRTLSVVEEGVEPRGEKRHRHRRHRKHGPSGSSDSASTSPSSSSSEERRNSNNEILIVLMDSDHEKVEKRSDKKWNDKLKRSNSAKAPKRMASVRNSPWDGPVATSHGEVHRYVSGMSNFYATPTTYGDESEESSSGDEDSDDMSPISMKTALKALGYYNSNSTPHLPTPQSQLPTPALPQPMLPSISSPYRPVTTQIYESPQQIYSNSTPNLPLPQVPGVASSYVTPWVSSSTAATPLVPLPGTLPPMDHPAASLYSSPYIKPAQAPYPYPSGGSVAGTPNSKRELPLQIYASPAAGSGLGLATPRTNVGASPYASGTGGGHVPLPAIPIYSPYVRTGEF</sequence>
<feature type="compositionally biased region" description="Basic and acidic residues" evidence="1">
    <location>
        <begin position="45"/>
        <end position="56"/>
    </location>
</feature>
<evidence type="ECO:0000313" key="3">
    <source>
        <dbReference type="Proteomes" id="UP000017559"/>
    </source>
</evidence>
<feature type="compositionally biased region" description="Polar residues" evidence="1">
    <location>
        <begin position="32"/>
        <end position="41"/>
    </location>
</feature>
<feature type="compositionally biased region" description="Basic and acidic residues" evidence="1">
    <location>
        <begin position="143"/>
        <end position="175"/>
    </location>
</feature>
<protein>
    <submittedName>
        <fullName evidence="2">Uncharacterized protein</fullName>
    </submittedName>
</protein>
<gene>
    <name evidence="2" type="ORF">Moror_10998</name>
</gene>
<dbReference type="HOGENOM" id="CLU_349868_0_0_1"/>